<evidence type="ECO:0000313" key="2">
    <source>
        <dbReference type="EMBL" id="MDQ0314286.1"/>
    </source>
</evidence>
<dbReference type="PANTHER" id="PTHR36302">
    <property type="entry name" value="BLR7088 PROTEIN"/>
    <property type="match status" value="1"/>
</dbReference>
<dbReference type="Gene3D" id="2.60.40.1890">
    <property type="entry name" value="PCu(A)C copper chaperone"/>
    <property type="match status" value="1"/>
</dbReference>
<dbReference type="InterPro" id="IPR058248">
    <property type="entry name" value="Lxx211020-like"/>
</dbReference>
<dbReference type="PANTHER" id="PTHR36302:SF1">
    <property type="entry name" value="COPPER CHAPERONE PCU(A)C"/>
    <property type="match status" value="1"/>
</dbReference>
<evidence type="ECO:0000256" key="1">
    <source>
        <dbReference type="SAM" id="MobiDB-lite"/>
    </source>
</evidence>
<comment type="caution">
    <text evidence="2">The sequence shown here is derived from an EMBL/GenBank/DDBJ whole genome shotgun (WGS) entry which is preliminary data.</text>
</comment>
<organism evidence="2 3">
    <name type="scientific">Amorphus orientalis</name>
    <dbReference type="NCBI Taxonomy" id="649198"/>
    <lineage>
        <taxon>Bacteria</taxon>
        <taxon>Pseudomonadati</taxon>
        <taxon>Pseudomonadota</taxon>
        <taxon>Alphaproteobacteria</taxon>
        <taxon>Hyphomicrobiales</taxon>
        <taxon>Amorphaceae</taxon>
        <taxon>Amorphus</taxon>
    </lineage>
</organism>
<protein>
    <submittedName>
        <fullName evidence="2">Copper(I)-binding protein</fullName>
    </submittedName>
</protein>
<dbReference type="AlphaFoldDB" id="A0AAE3VM98"/>
<dbReference type="InterPro" id="IPR007410">
    <property type="entry name" value="LpqE-like"/>
</dbReference>
<dbReference type="InterPro" id="IPR036182">
    <property type="entry name" value="PCuAC_sf"/>
</dbReference>
<dbReference type="Pfam" id="PF04314">
    <property type="entry name" value="PCuAC"/>
    <property type="match status" value="1"/>
</dbReference>
<proteinExistence type="predicted"/>
<sequence length="164" mass="17001">MRIKNQGSTADRLLRATSKKTGPIEIQRTIVVGGTPSQRTVQSIDIPAGGSVELSTTGYMLRLTRVHEDFTKKNATIPVELDFMIAGRFPVEFEIQAAGPPLPQPAPKDAEGNPLATAGPISIEGLEEGKYGSQPSSGGQTTAKSGTSSSSTSGSGNSGASNSR</sequence>
<feature type="region of interest" description="Disordered" evidence="1">
    <location>
        <begin position="96"/>
        <end position="164"/>
    </location>
</feature>
<dbReference type="SUPFAM" id="SSF110087">
    <property type="entry name" value="DR1885-like metal-binding protein"/>
    <property type="match status" value="1"/>
</dbReference>
<dbReference type="RefSeq" id="WP_306884059.1">
    <property type="nucleotide sequence ID" value="NZ_JAUSUL010000001.1"/>
</dbReference>
<gene>
    <name evidence="2" type="ORF">J2S73_000723</name>
</gene>
<name>A0AAE3VM98_9HYPH</name>
<evidence type="ECO:0000313" key="3">
    <source>
        <dbReference type="Proteomes" id="UP001229244"/>
    </source>
</evidence>
<keyword evidence="3" id="KW-1185">Reference proteome</keyword>
<feature type="compositionally biased region" description="Low complexity" evidence="1">
    <location>
        <begin position="136"/>
        <end position="164"/>
    </location>
</feature>
<reference evidence="2" key="1">
    <citation type="submission" date="2023-07" db="EMBL/GenBank/DDBJ databases">
        <title>Genomic Encyclopedia of Type Strains, Phase IV (KMG-IV): sequencing the most valuable type-strain genomes for metagenomic binning, comparative biology and taxonomic classification.</title>
        <authorList>
            <person name="Goeker M."/>
        </authorList>
    </citation>
    <scope>NUCLEOTIDE SEQUENCE</scope>
    <source>
        <strain evidence="2">DSM 21202</strain>
    </source>
</reference>
<dbReference type="Proteomes" id="UP001229244">
    <property type="component" value="Unassembled WGS sequence"/>
</dbReference>
<dbReference type="EMBL" id="JAUSUL010000001">
    <property type="protein sequence ID" value="MDQ0314286.1"/>
    <property type="molecule type" value="Genomic_DNA"/>
</dbReference>
<accession>A0AAE3VM98</accession>